<dbReference type="WBParaSite" id="GPUH_0001655401-mRNA-1">
    <property type="protein sequence ID" value="GPUH_0001655401-mRNA-1"/>
    <property type="gene ID" value="GPUH_0001655401"/>
</dbReference>
<dbReference type="GO" id="GO:0000287">
    <property type="term" value="F:magnesium ion binding"/>
    <property type="evidence" value="ECO:0007669"/>
    <property type="project" value="InterPro"/>
</dbReference>
<dbReference type="InterPro" id="IPR015022">
    <property type="entry name" value="MAST_pre-PK_dom"/>
</dbReference>
<reference evidence="2 3" key="2">
    <citation type="submission" date="2018-11" db="EMBL/GenBank/DDBJ databases">
        <authorList>
            <consortium name="Pathogen Informatics"/>
        </authorList>
    </citation>
    <scope>NUCLEOTIDE SEQUENCE [LARGE SCALE GENOMIC DNA]</scope>
</reference>
<gene>
    <name evidence="2" type="ORF">GPUH_LOCUS16532</name>
</gene>
<dbReference type="Gene3D" id="1.20.1480.20">
    <property type="entry name" value="MAST3 pre-PK domain-like"/>
    <property type="match status" value="1"/>
</dbReference>
<dbReference type="FunFam" id="1.20.1480.20:FF:000001">
    <property type="entry name" value="microtubule-associated serine/threonine-protein kinase 4 isoform X1"/>
    <property type="match status" value="1"/>
</dbReference>
<keyword evidence="3" id="KW-1185">Reference proteome</keyword>
<protein>
    <submittedName>
        <fullName evidence="4">DUF1908 domain-containing protein</fullName>
    </submittedName>
</protein>
<evidence type="ECO:0000259" key="1">
    <source>
        <dbReference type="Pfam" id="PF08926"/>
    </source>
</evidence>
<dbReference type="EMBL" id="UYRT01083879">
    <property type="protein sequence ID" value="VDN28070.1"/>
    <property type="molecule type" value="Genomic_DNA"/>
</dbReference>
<evidence type="ECO:0000313" key="2">
    <source>
        <dbReference type="EMBL" id="VDN28070.1"/>
    </source>
</evidence>
<dbReference type="Pfam" id="PF08926">
    <property type="entry name" value="DUF1908"/>
    <property type="match status" value="1"/>
</dbReference>
<evidence type="ECO:0000313" key="3">
    <source>
        <dbReference type="Proteomes" id="UP000271098"/>
    </source>
</evidence>
<evidence type="ECO:0000313" key="4">
    <source>
        <dbReference type="WBParaSite" id="GPUH_0001655401-mRNA-1"/>
    </source>
</evidence>
<dbReference type="SUPFAM" id="SSF140482">
    <property type="entry name" value="MAST3 pre-PK domain-like"/>
    <property type="match status" value="1"/>
</dbReference>
<sequence>MEEQLRELVEENAPLSGFATLDATLRPENVSVDETWNGSPNTSICSAMSRRSILVENAADSSDPRLRVISDGATRFLHHQIVEIANDCLCKSRDDLINTAYFSEISQRLEAVLSEAHEKTSVESFAFLSKIVKNLLMVISRPARILECLVLFFVEFFQLDLLVDISCFRCYGDALTRQTMLIRGVFQS</sequence>
<organism evidence="4">
    <name type="scientific">Gongylonema pulchrum</name>
    <dbReference type="NCBI Taxonomy" id="637853"/>
    <lineage>
        <taxon>Eukaryota</taxon>
        <taxon>Metazoa</taxon>
        <taxon>Ecdysozoa</taxon>
        <taxon>Nematoda</taxon>
        <taxon>Chromadorea</taxon>
        <taxon>Rhabditida</taxon>
        <taxon>Spirurina</taxon>
        <taxon>Spiruromorpha</taxon>
        <taxon>Spiruroidea</taxon>
        <taxon>Gongylonematidae</taxon>
        <taxon>Gongylonema</taxon>
    </lineage>
</organism>
<dbReference type="GO" id="GO:0005524">
    <property type="term" value="F:ATP binding"/>
    <property type="evidence" value="ECO:0007669"/>
    <property type="project" value="InterPro"/>
</dbReference>
<proteinExistence type="predicted"/>
<dbReference type="OrthoDB" id="10070999at2759"/>
<accession>A0A183E6E1</accession>
<dbReference type="GO" id="GO:0004674">
    <property type="term" value="F:protein serine/threonine kinase activity"/>
    <property type="evidence" value="ECO:0007669"/>
    <property type="project" value="InterPro"/>
</dbReference>
<name>A0A183E6E1_9BILA</name>
<dbReference type="Proteomes" id="UP000271098">
    <property type="component" value="Unassembled WGS sequence"/>
</dbReference>
<dbReference type="AlphaFoldDB" id="A0A183E6E1"/>
<dbReference type="InterPro" id="IPR023142">
    <property type="entry name" value="MAST_pre-PK_dom_sf"/>
</dbReference>
<feature type="domain" description="Microtubule-associated serine/threonine-protein kinase pre-PK" evidence="1">
    <location>
        <begin position="64"/>
        <end position="159"/>
    </location>
</feature>
<reference evidence="4" key="1">
    <citation type="submission" date="2016-06" db="UniProtKB">
        <authorList>
            <consortium name="WormBaseParasite"/>
        </authorList>
    </citation>
    <scope>IDENTIFICATION</scope>
</reference>